<accession>A0A1M6EW75</accession>
<protein>
    <recommendedName>
        <fullName evidence="3">beta-N-acetylhexosaminidase</fullName>
        <ecNumber evidence="3">3.2.1.52</ecNumber>
    </recommendedName>
</protein>
<dbReference type="OrthoDB" id="9805821at2"/>
<dbReference type="PROSITE" id="PS00775">
    <property type="entry name" value="GLYCOSYL_HYDROL_F3"/>
    <property type="match status" value="1"/>
</dbReference>
<organism evidence="8 9">
    <name type="scientific">Flavobacterium terrae</name>
    <dbReference type="NCBI Taxonomy" id="415425"/>
    <lineage>
        <taxon>Bacteria</taxon>
        <taxon>Pseudomonadati</taxon>
        <taxon>Bacteroidota</taxon>
        <taxon>Flavobacteriia</taxon>
        <taxon>Flavobacteriales</taxon>
        <taxon>Flavobacteriaceae</taxon>
        <taxon>Flavobacterium</taxon>
    </lineage>
</organism>
<evidence type="ECO:0000256" key="2">
    <source>
        <dbReference type="ARBA" id="ARBA00005336"/>
    </source>
</evidence>
<comment type="catalytic activity">
    <reaction evidence="1">
        <text>Hydrolysis of terminal non-reducing N-acetyl-D-hexosamine residues in N-acetyl-beta-D-hexosaminides.</text>
        <dbReference type="EC" id="3.2.1.52"/>
    </reaction>
</comment>
<dbReference type="InterPro" id="IPR019800">
    <property type="entry name" value="Glyco_hydro_3_AS"/>
</dbReference>
<dbReference type="InterPro" id="IPR001466">
    <property type="entry name" value="Beta-lactam-related"/>
</dbReference>
<evidence type="ECO:0000256" key="3">
    <source>
        <dbReference type="ARBA" id="ARBA00012663"/>
    </source>
</evidence>
<dbReference type="EMBL" id="FQZI01000003">
    <property type="protein sequence ID" value="SHI89695.1"/>
    <property type="molecule type" value="Genomic_DNA"/>
</dbReference>
<gene>
    <name evidence="8" type="ORF">SAMN05444363_1993</name>
</gene>
<dbReference type="GO" id="GO:0005975">
    <property type="term" value="P:carbohydrate metabolic process"/>
    <property type="evidence" value="ECO:0007669"/>
    <property type="project" value="InterPro"/>
</dbReference>
<evidence type="ECO:0000256" key="4">
    <source>
        <dbReference type="ARBA" id="ARBA00022801"/>
    </source>
</evidence>
<name>A0A1M6EW75_9FLAO</name>
<dbReference type="InterPro" id="IPR017853">
    <property type="entry name" value="GH"/>
</dbReference>
<dbReference type="InterPro" id="IPR001764">
    <property type="entry name" value="Glyco_hydro_3_N"/>
</dbReference>
<feature type="domain" description="Glycoside hydrolase family 3 N-terminal" evidence="7">
    <location>
        <begin position="75"/>
        <end position="392"/>
    </location>
</feature>
<dbReference type="Gene3D" id="3.40.50.1700">
    <property type="entry name" value="Glycoside hydrolase family 3 C-terminal domain"/>
    <property type="match status" value="1"/>
</dbReference>
<dbReference type="AlphaFoldDB" id="A0A1M6EW75"/>
<dbReference type="InterPro" id="IPR012338">
    <property type="entry name" value="Beta-lactam/transpept-like"/>
</dbReference>
<evidence type="ECO:0000313" key="9">
    <source>
        <dbReference type="Proteomes" id="UP000184488"/>
    </source>
</evidence>
<sequence>MKNIGLNISFFLSLIAFTVNCSVKKKLPEKKEELAVTENINIEKFKDPSLEGFNLFEDSPAEKKWVDSVYSTLSFEEKIGQLFMVAAYSNKDTVHFNAIDKLVKNYKIGGLIFFQGGPVRQAKLTNRFQSNSKVPLFIGNDAEWGLSMRLDSTYKYPWNMTLGAVQDMKLIEQLGGQMAKEAKRLGLQFNFAPVLDINTNPNNPIIGNRSFGENKEEVTKHAVALMKGIQNGGVFATGKHFPGHGDTETDSHHTLPVVNFSEERINEVELYPYKKMFHLGLASVMVAHLNVPSLEPRENYPTSISYHVVNDILKEQLKFKGLIFTDALNMKGASNFKKPGDIDFEAFMAGNDILLFPEDVPTAVEKFKQAYTDSIPKITDERIEFSVKKILKYKYKAGLNKYKPIQIEGLYDDINKPENTSLQYKLYENAITVIKNDDEILPIKDLAKSKFAYVKIGDDTNSKFLSTLKKYGDVTEVYHKNLDSLNQELKNYDKVIIGYHVSDKTWWKKHEFTSKELELVNKVADKNDVILDVFSKPYVLLPINDFDKFKSIIVSYQNGDIPQEISAEIIFGSVQAKGKLPVSINDNFKVGDGLPTGKINRLGFANPESVGMSSQILSKIDGIVKKAIDGGMTPGAQVLVARKGKVIYQKSFGYHTYRNGVKVKNSDVYDIASLSKIIGTLPNVMIDYDHQKINLNTRLGEMVHKAKGTDKDSITFKDLLSHYARLQAWEPFYKSTLDSLTKQPSKKYYRKTSLKGFTTQVAENLFIINSYNDTIITKIMKSKLLPKKEYKYSDFTFILLKEYLEKHHKKTLDVLAQENFFSKLGMTNTAYNPLRKFEQDIIPPTEKDKYFRYQVIQGYVHDMGAAMQGGVAGHAGLFSNSMDVAKMMQLYLQKGNYGGIQFFSEKTLNDFNTCYFCQEGNRRGLGFDKPQLAGTSGPTCGCASITSFGHTGFTGTMTWADPETEIVYVFLSNRTYPDSNASNKLSKENIREDIQKIIYEAIIN</sequence>
<dbReference type="PANTHER" id="PTHR30480:SF13">
    <property type="entry name" value="BETA-HEXOSAMINIDASE"/>
    <property type="match status" value="1"/>
</dbReference>
<evidence type="ECO:0000313" key="8">
    <source>
        <dbReference type="EMBL" id="SHI89695.1"/>
    </source>
</evidence>
<keyword evidence="5" id="KW-0326">Glycosidase</keyword>
<feature type="domain" description="Beta-lactamase-related" evidence="6">
    <location>
        <begin position="625"/>
        <end position="980"/>
    </location>
</feature>
<dbReference type="GO" id="GO:0004563">
    <property type="term" value="F:beta-N-acetylhexosaminidase activity"/>
    <property type="evidence" value="ECO:0007669"/>
    <property type="project" value="UniProtKB-EC"/>
</dbReference>
<dbReference type="Gene3D" id="3.20.20.300">
    <property type="entry name" value="Glycoside hydrolase, family 3, N-terminal domain"/>
    <property type="match status" value="1"/>
</dbReference>
<dbReference type="SUPFAM" id="SSF52279">
    <property type="entry name" value="Beta-D-glucan exohydrolase, C-terminal domain"/>
    <property type="match status" value="1"/>
</dbReference>
<dbReference type="PANTHER" id="PTHR30480">
    <property type="entry name" value="BETA-HEXOSAMINIDASE-RELATED"/>
    <property type="match status" value="1"/>
</dbReference>
<evidence type="ECO:0000256" key="5">
    <source>
        <dbReference type="ARBA" id="ARBA00023295"/>
    </source>
</evidence>
<reference evidence="9" key="1">
    <citation type="submission" date="2016-11" db="EMBL/GenBank/DDBJ databases">
        <authorList>
            <person name="Varghese N."/>
            <person name="Submissions S."/>
        </authorList>
    </citation>
    <scope>NUCLEOTIDE SEQUENCE [LARGE SCALE GENOMIC DNA]</scope>
    <source>
        <strain evidence="9">DSM 18829</strain>
    </source>
</reference>
<dbReference type="RefSeq" id="WP_073310930.1">
    <property type="nucleotide sequence ID" value="NZ_FQZI01000003.1"/>
</dbReference>
<dbReference type="Gene3D" id="3.40.710.10">
    <property type="entry name" value="DD-peptidase/beta-lactamase superfamily"/>
    <property type="match status" value="1"/>
</dbReference>
<keyword evidence="4" id="KW-0378">Hydrolase</keyword>
<evidence type="ECO:0000259" key="7">
    <source>
        <dbReference type="Pfam" id="PF00933"/>
    </source>
</evidence>
<dbReference type="EC" id="3.2.1.52" evidence="3"/>
<evidence type="ECO:0000259" key="6">
    <source>
        <dbReference type="Pfam" id="PF00144"/>
    </source>
</evidence>
<dbReference type="GO" id="GO:0009254">
    <property type="term" value="P:peptidoglycan turnover"/>
    <property type="evidence" value="ECO:0007669"/>
    <property type="project" value="TreeGrafter"/>
</dbReference>
<dbReference type="InterPro" id="IPR050226">
    <property type="entry name" value="NagZ_Beta-hexosaminidase"/>
</dbReference>
<dbReference type="SUPFAM" id="SSF51445">
    <property type="entry name" value="(Trans)glycosidases"/>
    <property type="match status" value="1"/>
</dbReference>
<dbReference type="STRING" id="415425.SAMN05444363_1993"/>
<dbReference type="SUPFAM" id="SSF56601">
    <property type="entry name" value="beta-lactamase/transpeptidase-like"/>
    <property type="match status" value="1"/>
</dbReference>
<proteinExistence type="inferred from homology"/>
<dbReference type="Pfam" id="PF00933">
    <property type="entry name" value="Glyco_hydro_3"/>
    <property type="match status" value="1"/>
</dbReference>
<keyword evidence="9" id="KW-1185">Reference proteome</keyword>
<dbReference type="Pfam" id="PF00144">
    <property type="entry name" value="Beta-lactamase"/>
    <property type="match status" value="1"/>
</dbReference>
<dbReference type="Proteomes" id="UP000184488">
    <property type="component" value="Unassembled WGS sequence"/>
</dbReference>
<evidence type="ECO:0000256" key="1">
    <source>
        <dbReference type="ARBA" id="ARBA00001231"/>
    </source>
</evidence>
<dbReference type="InterPro" id="IPR036962">
    <property type="entry name" value="Glyco_hydro_3_N_sf"/>
</dbReference>
<dbReference type="InterPro" id="IPR036881">
    <property type="entry name" value="Glyco_hydro_3_C_sf"/>
</dbReference>
<comment type="similarity">
    <text evidence="2">Belongs to the glycosyl hydrolase 3 family.</text>
</comment>